<dbReference type="PANTHER" id="PTHR43103">
    <property type="entry name" value="NUCLEOSIDE-DIPHOSPHATE-SUGAR EPIMERASE"/>
    <property type="match status" value="1"/>
</dbReference>
<feature type="non-terminal residue" evidence="5">
    <location>
        <position position="1"/>
    </location>
</feature>
<dbReference type="InterPro" id="IPR001509">
    <property type="entry name" value="Epimerase_deHydtase"/>
</dbReference>
<organism evidence="5 6">
    <name type="scientific">Naganishia liquefaciens</name>
    <dbReference type="NCBI Taxonomy" id="104408"/>
    <lineage>
        <taxon>Eukaryota</taxon>
        <taxon>Fungi</taxon>
        <taxon>Dikarya</taxon>
        <taxon>Basidiomycota</taxon>
        <taxon>Agaricomycotina</taxon>
        <taxon>Tremellomycetes</taxon>
        <taxon>Filobasidiales</taxon>
        <taxon>Filobasidiaceae</taxon>
        <taxon>Naganishia</taxon>
    </lineage>
</organism>
<proteinExistence type="inferred from homology"/>
<dbReference type="Proteomes" id="UP000620104">
    <property type="component" value="Unassembled WGS sequence"/>
</dbReference>
<accession>A0A8H3TN38</accession>
<dbReference type="InterPro" id="IPR036291">
    <property type="entry name" value="NAD(P)-bd_dom_sf"/>
</dbReference>
<dbReference type="Pfam" id="PF01370">
    <property type="entry name" value="Epimerase"/>
    <property type="match status" value="1"/>
</dbReference>
<sequence length="250" mass="27296">MVHIAITGASGLIGSHAMQYILSQGHTVTAIDIAPLPTNICLAEGSIYCQADCTDFKAVEAALRRKPCDGVIHLSAIPNPRTGSDARTTHNVNVVASYNVMRTAADLGIKRIVNASSINAVGLLYTADSRRILDELPLTEETPRKPEDPYNPDAASRACLLGVIANESSFISGHEAFFILCDDLVFGKECKEIEEGFYDEAIKNGMDPDTVTAEELVRLYYPGTKLREGWWSSSNPRRSLYDTSKAQKML</sequence>
<keyword evidence="2" id="KW-0560">Oxidoreductase</keyword>
<dbReference type="SUPFAM" id="SSF51735">
    <property type="entry name" value="NAD(P)-binding Rossmann-fold domains"/>
    <property type="match status" value="1"/>
</dbReference>
<feature type="domain" description="NAD-dependent epimerase/dehydratase" evidence="4">
    <location>
        <begin position="4"/>
        <end position="150"/>
    </location>
</feature>
<gene>
    <name evidence="5" type="ORF">NliqN6_0583</name>
</gene>
<evidence type="ECO:0000256" key="1">
    <source>
        <dbReference type="ARBA" id="ARBA00007637"/>
    </source>
</evidence>
<dbReference type="GO" id="GO:0016491">
    <property type="term" value="F:oxidoreductase activity"/>
    <property type="evidence" value="ECO:0007669"/>
    <property type="project" value="UniProtKB-KW"/>
</dbReference>
<keyword evidence="3" id="KW-0520">NAD</keyword>
<comment type="similarity">
    <text evidence="1">Belongs to the NAD(P)-dependent epimerase/dehydratase family.</text>
</comment>
<evidence type="ECO:0000259" key="4">
    <source>
        <dbReference type="Pfam" id="PF01370"/>
    </source>
</evidence>
<dbReference type="AlphaFoldDB" id="A0A8H3TN38"/>
<evidence type="ECO:0000256" key="2">
    <source>
        <dbReference type="ARBA" id="ARBA00023002"/>
    </source>
</evidence>
<dbReference type="OrthoDB" id="202470at2759"/>
<evidence type="ECO:0000256" key="3">
    <source>
        <dbReference type="ARBA" id="ARBA00023027"/>
    </source>
</evidence>
<name>A0A8H3TN38_9TREE</name>
<dbReference type="EMBL" id="BLZA01000007">
    <property type="protein sequence ID" value="GHJ84181.1"/>
    <property type="molecule type" value="Genomic_DNA"/>
</dbReference>
<comment type="caution">
    <text evidence="5">The sequence shown here is derived from an EMBL/GenBank/DDBJ whole genome shotgun (WGS) entry which is preliminary data.</text>
</comment>
<protein>
    <recommendedName>
        <fullName evidence="4">NAD-dependent epimerase/dehydratase domain-containing protein</fullName>
    </recommendedName>
</protein>
<reference evidence="5" key="1">
    <citation type="submission" date="2020-07" db="EMBL/GenBank/DDBJ databases">
        <title>Draft Genome Sequence of a Deep-Sea Yeast, Naganishia (Cryptococcus) liquefaciens strain N6.</title>
        <authorList>
            <person name="Han Y.W."/>
            <person name="Kajitani R."/>
            <person name="Morimoto H."/>
            <person name="Parhat M."/>
            <person name="Tsubouchi H."/>
            <person name="Bakenova O."/>
            <person name="Ogata M."/>
            <person name="Argunhan B."/>
            <person name="Aoki R."/>
            <person name="Kajiwara S."/>
            <person name="Itoh T."/>
            <person name="Iwasaki H."/>
        </authorList>
    </citation>
    <scope>NUCLEOTIDE SEQUENCE</scope>
    <source>
        <strain evidence="5">N6</strain>
    </source>
</reference>
<evidence type="ECO:0000313" key="6">
    <source>
        <dbReference type="Proteomes" id="UP000620104"/>
    </source>
</evidence>
<evidence type="ECO:0000313" key="5">
    <source>
        <dbReference type="EMBL" id="GHJ84181.1"/>
    </source>
</evidence>
<dbReference type="Gene3D" id="3.40.50.720">
    <property type="entry name" value="NAD(P)-binding Rossmann-like Domain"/>
    <property type="match status" value="1"/>
</dbReference>
<dbReference type="PANTHER" id="PTHR43103:SF5">
    <property type="entry name" value="4-EPIMERASE, PUTATIVE (AFU_ORTHOLOGUE AFUA_7G00360)-RELATED"/>
    <property type="match status" value="1"/>
</dbReference>
<keyword evidence="6" id="KW-1185">Reference proteome</keyword>